<accession>A0A1C7MX93</accession>
<dbReference type="OrthoDB" id="124998at2759"/>
<evidence type="ECO:0000313" key="2">
    <source>
        <dbReference type="Proteomes" id="UP000093000"/>
    </source>
</evidence>
<comment type="caution">
    <text evidence="1">The sequence shown here is derived from an EMBL/GenBank/DDBJ whole genome shotgun (WGS) entry which is preliminary data.</text>
</comment>
<dbReference type="InParanoid" id="A0A1C7MX93"/>
<protein>
    <submittedName>
        <fullName evidence="1">Uncharacterized protein</fullName>
    </submittedName>
</protein>
<keyword evidence="2" id="KW-1185">Reference proteome</keyword>
<sequence>MNEALLKYKLAINNAKKRSLKDDSSDRIGSVPSRDFIRHNRVDFDRRLNEDYFNTPCRYTTEVFLRHFRMSKDLFLRIETGMLDANP</sequence>
<organism evidence="1 2">
    <name type="scientific">Choanephora cucurbitarum</name>
    <dbReference type="NCBI Taxonomy" id="101091"/>
    <lineage>
        <taxon>Eukaryota</taxon>
        <taxon>Fungi</taxon>
        <taxon>Fungi incertae sedis</taxon>
        <taxon>Mucoromycota</taxon>
        <taxon>Mucoromycotina</taxon>
        <taxon>Mucoromycetes</taxon>
        <taxon>Mucorales</taxon>
        <taxon>Mucorineae</taxon>
        <taxon>Choanephoraceae</taxon>
        <taxon>Choanephoroideae</taxon>
        <taxon>Choanephora</taxon>
    </lineage>
</organism>
<name>A0A1C7MX93_9FUNG</name>
<gene>
    <name evidence="1" type="ORF">A0J61_10522</name>
</gene>
<proteinExistence type="predicted"/>
<evidence type="ECO:0000313" key="1">
    <source>
        <dbReference type="EMBL" id="OBZ81432.1"/>
    </source>
</evidence>
<dbReference type="EMBL" id="LUGH01001214">
    <property type="protein sequence ID" value="OBZ81432.1"/>
    <property type="molecule type" value="Genomic_DNA"/>
</dbReference>
<dbReference type="Proteomes" id="UP000093000">
    <property type="component" value="Unassembled WGS sequence"/>
</dbReference>
<reference evidence="1 2" key="1">
    <citation type="submission" date="2016-03" db="EMBL/GenBank/DDBJ databases">
        <title>Choanephora cucurbitarum.</title>
        <authorList>
            <person name="Min B."/>
            <person name="Park H."/>
            <person name="Park J.-H."/>
            <person name="Shin H.-D."/>
            <person name="Choi I.-G."/>
        </authorList>
    </citation>
    <scope>NUCLEOTIDE SEQUENCE [LARGE SCALE GENOMIC DNA]</scope>
    <source>
        <strain evidence="1 2">KUS-F28377</strain>
    </source>
</reference>
<dbReference type="AlphaFoldDB" id="A0A1C7MX93"/>